<keyword evidence="1" id="KW-0812">Transmembrane</keyword>
<evidence type="ECO:0000313" key="3">
    <source>
        <dbReference type="Proteomes" id="UP001359559"/>
    </source>
</evidence>
<dbReference type="EMBL" id="JAYKXN010000002">
    <property type="protein sequence ID" value="KAK7309421.1"/>
    <property type="molecule type" value="Genomic_DNA"/>
</dbReference>
<proteinExistence type="predicted"/>
<keyword evidence="1" id="KW-1133">Transmembrane helix</keyword>
<comment type="caution">
    <text evidence="2">The sequence shown here is derived from an EMBL/GenBank/DDBJ whole genome shotgun (WGS) entry which is preliminary data.</text>
</comment>
<accession>A0AAN9K3V8</accession>
<name>A0AAN9K3V8_CLITE</name>
<organism evidence="2 3">
    <name type="scientific">Clitoria ternatea</name>
    <name type="common">Butterfly pea</name>
    <dbReference type="NCBI Taxonomy" id="43366"/>
    <lineage>
        <taxon>Eukaryota</taxon>
        <taxon>Viridiplantae</taxon>
        <taxon>Streptophyta</taxon>
        <taxon>Embryophyta</taxon>
        <taxon>Tracheophyta</taxon>
        <taxon>Spermatophyta</taxon>
        <taxon>Magnoliopsida</taxon>
        <taxon>eudicotyledons</taxon>
        <taxon>Gunneridae</taxon>
        <taxon>Pentapetalae</taxon>
        <taxon>rosids</taxon>
        <taxon>fabids</taxon>
        <taxon>Fabales</taxon>
        <taxon>Fabaceae</taxon>
        <taxon>Papilionoideae</taxon>
        <taxon>50 kb inversion clade</taxon>
        <taxon>NPAAA clade</taxon>
        <taxon>indigoferoid/millettioid clade</taxon>
        <taxon>Phaseoleae</taxon>
        <taxon>Clitoria</taxon>
    </lineage>
</organism>
<gene>
    <name evidence="2" type="ORF">RJT34_06133</name>
</gene>
<keyword evidence="1" id="KW-0472">Membrane</keyword>
<dbReference type="Proteomes" id="UP001359559">
    <property type="component" value="Unassembled WGS sequence"/>
</dbReference>
<sequence>MTSVHDVSSEFVPACLLPASRGLGFVLWCVLLASLLFPGSSHSRPFVLFAAGAVLNPQPRSHASGESSPD</sequence>
<evidence type="ECO:0000313" key="2">
    <source>
        <dbReference type="EMBL" id="KAK7309421.1"/>
    </source>
</evidence>
<keyword evidence="3" id="KW-1185">Reference proteome</keyword>
<dbReference type="AlphaFoldDB" id="A0AAN9K3V8"/>
<reference evidence="2 3" key="1">
    <citation type="submission" date="2024-01" db="EMBL/GenBank/DDBJ databases">
        <title>The genomes of 5 underutilized Papilionoideae crops provide insights into root nodulation and disease resistance.</title>
        <authorList>
            <person name="Yuan L."/>
        </authorList>
    </citation>
    <scope>NUCLEOTIDE SEQUENCE [LARGE SCALE GENOMIC DNA]</scope>
    <source>
        <strain evidence="2">LY-2023</strain>
        <tissue evidence="2">Leaf</tissue>
    </source>
</reference>
<protein>
    <submittedName>
        <fullName evidence="2">Uncharacterized protein</fullName>
    </submittedName>
</protein>
<feature type="transmembrane region" description="Helical" evidence="1">
    <location>
        <begin position="20"/>
        <end position="37"/>
    </location>
</feature>
<evidence type="ECO:0000256" key="1">
    <source>
        <dbReference type="SAM" id="Phobius"/>
    </source>
</evidence>